<dbReference type="EMBL" id="WIGN01000330">
    <property type="protein sequence ID" value="KAF6798836.1"/>
    <property type="molecule type" value="Genomic_DNA"/>
</dbReference>
<keyword evidence="2" id="KW-1133">Transmembrane helix</keyword>
<evidence type="ECO:0000256" key="1">
    <source>
        <dbReference type="SAM" id="MobiDB-lite"/>
    </source>
</evidence>
<evidence type="ECO:0000313" key="4">
    <source>
        <dbReference type="Proteomes" id="UP000652219"/>
    </source>
</evidence>
<organism evidence="3 4">
    <name type="scientific">Colletotrichum sojae</name>
    <dbReference type="NCBI Taxonomy" id="2175907"/>
    <lineage>
        <taxon>Eukaryota</taxon>
        <taxon>Fungi</taxon>
        <taxon>Dikarya</taxon>
        <taxon>Ascomycota</taxon>
        <taxon>Pezizomycotina</taxon>
        <taxon>Sordariomycetes</taxon>
        <taxon>Hypocreomycetidae</taxon>
        <taxon>Glomerellales</taxon>
        <taxon>Glomerellaceae</taxon>
        <taxon>Colletotrichum</taxon>
        <taxon>Colletotrichum orchidearum species complex</taxon>
    </lineage>
</organism>
<protein>
    <submittedName>
        <fullName evidence="3">Uncharacterized protein</fullName>
    </submittedName>
</protein>
<sequence length="299" mass="33045">MLFNLGWVHFGTAVEMALVVSLLLGHVLAVRTAPKAITRNWEVATDCVNTATATSHMFPVLALRHITRTLRDAGWSHRQDQVVSILPDGSRHGWGRVTKTASSKAWVIWAVEGIGHGTAALAPFPSIRLGKAVFHESRRKTPTAPVINGLWTSPTIQNRPASNSRQAPSPISSPLIKRRVKELQLDIRGSKDQGYTRAWRTDPFLIGQLHQGLREDERGNAIAREALAAKSNPSTGIPPEKKKTSGNSEQRSRATMSPCSSPARDACFFPQESPEMREARDRKYNTLRCVAPGELRQRL</sequence>
<feature type="compositionally biased region" description="Polar residues" evidence="1">
    <location>
        <begin position="150"/>
        <end position="171"/>
    </location>
</feature>
<gene>
    <name evidence="3" type="ORF">CSOJ01_12599</name>
</gene>
<keyword evidence="2" id="KW-0812">Transmembrane</keyword>
<dbReference type="Proteomes" id="UP000652219">
    <property type="component" value="Unassembled WGS sequence"/>
</dbReference>
<feature type="compositionally biased region" description="Polar residues" evidence="1">
    <location>
        <begin position="245"/>
        <end position="260"/>
    </location>
</feature>
<keyword evidence="2" id="KW-0472">Membrane</keyword>
<proteinExistence type="predicted"/>
<comment type="caution">
    <text evidence="3">The sequence shown here is derived from an EMBL/GenBank/DDBJ whole genome shotgun (WGS) entry which is preliminary data.</text>
</comment>
<feature type="region of interest" description="Disordered" evidence="1">
    <location>
        <begin position="227"/>
        <end position="280"/>
    </location>
</feature>
<name>A0A8H6IUG5_9PEZI</name>
<reference evidence="3 4" key="1">
    <citation type="journal article" date="2020" name="Phytopathology">
        <title>Genome Sequence Resources of Colletotrichum truncatum, C. plurivorum, C. musicola, and C. sojae: Four Species Pathogenic to Soybean (Glycine max).</title>
        <authorList>
            <person name="Rogerio F."/>
            <person name="Boufleur T.R."/>
            <person name="Ciampi-Guillardi M."/>
            <person name="Sukno S.A."/>
            <person name="Thon M.R."/>
            <person name="Massola Junior N.S."/>
            <person name="Baroncelli R."/>
        </authorList>
    </citation>
    <scope>NUCLEOTIDE SEQUENCE [LARGE SCALE GENOMIC DNA]</scope>
    <source>
        <strain evidence="3 4">LFN0009</strain>
    </source>
</reference>
<feature type="transmembrane region" description="Helical" evidence="2">
    <location>
        <begin position="6"/>
        <end position="30"/>
    </location>
</feature>
<evidence type="ECO:0000256" key="2">
    <source>
        <dbReference type="SAM" id="Phobius"/>
    </source>
</evidence>
<evidence type="ECO:0000313" key="3">
    <source>
        <dbReference type="EMBL" id="KAF6798836.1"/>
    </source>
</evidence>
<dbReference type="AlphaFoldDB" id="A0A8H6IUG5"/>
<accession>A0A8H6IUG5</accession>
<feature type="region of interest" description="Disordered" evidence="1">
    <location>
        <begin position="144"/>
        <end position="171"/>
    </location>
</feature>
<keyword evidence="4" id="KW-1185">Reference proteome</keyword>